<dbReference type="Gene3D" id="3.40.630.30">
    <property type="match status" value="2"/>
</dbReference>
<dbReference type="InterPro" id="IPR000182">
    <property type="entry name" value="GNAT_dom"/>
</dbReference>
<proteinExistence type="inferred from homology"/>
<name>A0AA44UPK2_PSEA5</name>
<dbReference type="InterPro" id="IPR051531">
    <property type="entry name" value="N-acetyltransferase"/>
</dbReference>
<dbReference type="EMBL" id="PHUJ01000003">
    <property type="protein sequence ID" value="PKB30995.1"/>
    <property type="molecule type" value="Genomic_DNA"/>
</dbReference>
<dbReference type="InterPro" id="IPR016181">
    <property type="entry name" value="Acyl_CoA_acyltransferase"/>
</dbReference>
<evidence type="ECO:0000256" key="2">
    <source>
        <dbReference type="ARBA" id="ARBA00023315"/>
    </source>
</evidence>
<sequence length="400" mass="43377">MPRPGVAGDGVAVTAPPVLTDGVVTLRAHTDADVPGMLEVYRDPVVHRWTSLGPASGEPRAREWIDLARRRWATGRHHVWAVEAACDGRPRYAGSIDLRRDSLPSVGYLLAPWARGRGFASRALRLAADWGFDVAGFAALHWDCRAGHVASWRVAHACGFRFEGVRTRALRAGDDLVDAWTAVLLPGTPVADRPPATTWWPHPVLDGESVRLRPPTGADLARHVEACNDPLARWWSATLPVPYTDDDARRWLRDHPLERSLGSGVGWVIADPDDDRYLGTVSVFGTDRAYTPTGGEVGYRAHPDARGRGAVSAAVRRVVRHAFTPVADGGMGRHRLQLGAAADNTASRRVAERAGFRLWGRPRADGVHGTENEIVDDGVWYDLLATDPIPPPTGTVGGAP</sequence>
<accession>A0AA44UPK2</accession>
<dbReference type="GO" id="GO:0016747">
    <property type="term" value="F:acyltransferase activity, transferring groups other than amino-acyl groups"/>
    <property type="evidence" value="ECO:0007669"/>
    <property type="project" value="InterPro"/>
</dbReference>
<keyword evidence="2" id="KW-0012">Acyltransferase</keyword>
<dbReference type="SUPFAM" id="SSF55729">
    <property type="entry name" value="Acyl-CoA N-acyltransferases (Nat)"/>
    <property type="match status" value="2"/>
</dbReference>
<dbReference type="PROSITE" id="PS51186">
    <property type="entry name" value="GNAT"/>
    <property type="match status" value="2"/>
</dbReference>
<evidence type="ECO:0000313" key="6">
    <source>
        <dbReference type="Proteomes" id="UP000232453"/>
    </source>
</evidence>
<reference evidence="5 6" key="1">
    <citation type="submission" date="2017-11" db="EMBL/GenBank/DDBJ databases">
        <title>Sequencing the genomes of 1000 actinobacteria strains.</title>
        <authorList>
            <person name="Klenk H.-P."/>
        </authorList>
    </citation>
    <scope>NUCLEOTIDE SEQUENCE [LARGE SCALE GENOMIC DNA]</scope>
    <source>
        <strain evidence="5 6">DSM 44104</strain>
    </source>
</reference>
<gene>
    <name evidence="5" type="ORF">ATL51_2674</name>
</gene>
<evidence type="ECO:0000256" key="1">
    <source>
        <dbReference type="ARBA" id="ARBA00022679"/>
    </source>
</evidence>
<feature type="domain" description="N-acetyltransferase" evidence="4">
    <location>
        <begin position="24"/>
        <end position="183"/>
    </location>
</feature>
<feature type="domain" description="N-acetyltransferase" evidence="4">
    <location>
        <begin position="210"/>
        <end position="386"/>
    </location>
</feature>
<keyword evidence="1" id="KW-0808">Transferase</keyword>
<dbReference type="Proteomes" id="UP000232453">
    <property type="component" value="Unassembled WGS sequence"/>
</dbReference>
<dbReference type="Pfam" id="PF13302">
    <property type="entry name" value="Acetyltransf_3"/>
    <property type="match status" value="2"/>
</dbReference>
<evidence type="ECO:0000313" key="5">
    <source>
        <dbReference type="EMBL" id="PKB30995.1"/>
    </source>
</evidence>
<evidence type="ECO:0000259" key="4">
    <source>
        <dbReference type="PROSITE" id="PS51186"/>
    </source>
</evidence>
<comment type="caution">
    <text evidence="5">The sequence shown here is derived from an EMBL/GenBank/DDBJ whole genome shotgun (WGS) entry which is preliminary data.</text>
</comment>
<protein>
    <submittedName>
        <fullName evidence="5">RimJ/RimL family protein N-acetyltransferase</fullName>
    </submittedName>
</protein>
<evidence type="ECO:0000256" key="3">
    <source>
        <dbReference type="ARBA" id="ARBA00038502"/>
    </source>
</evidence>
<dbReference type="PANTHER" id="PTHR43792:SF8">
    <property type="entry name" value="[RIBOSOMAL PROTEIN US5]-ALANINE N-ACETYLTRANSFERASE"/>
    <property type="match status" value="1"/>
</dbReference>
<dbReference type="PANTHER" id="PTHR43792">
    <property type="entry name" value="GNAT FAMILY, PUTATIVE (AFU_ORTHOLOGUE AFUA_3G00765)-RELATED-RELATED"/>
    <property type="match status" value="1"/>
</dbReference>
<dbReference type="AlphaFoldDB" id="A0AA44UPK2"/>
<comment type="similarity">
    <text evidence="3">Belongs to the acetyltransferase family. RimJ subfamily.</text>
</comment>
<organism evidence="5 6">
    <name type="scientific">Pseudonocardia alni</name>
    <name type="common">Amycolata alni</name>
    <dbReference type="NCBI Taxonomy" id="33907"/>
    <lineage>
        <taxon>Bacteria</taxon>
        <taxon>Bacillati</taxon>
        <taxon>Actinomycetota</taxon>
        <taxon>Actinomycetes</taxon>
        <taxon>Pseudonocardiales</taxon>
        <taxon>Pseudonocardiaceae</taxon>
        <taxon>Pseudonocardia</taxon>
    </lineage>
</organism>